<evidence type="ECO:0000256" key="2">
    <source>
        <dbReference type="ARBA" id="ARBA00004172"/>
    </source>
</evidence>
<evidence type="ECO:0000256" key="4">
    <source>
        <dbReference type="ARBA" id="ARBA00004412"/>
    </source>
</evidence>
<comment type="similarity">
    <text evidence="8">Belongs to the TMEM134/TMEM230 family.</text>
</comment>
<dbReference type="PANTHER" id="PTHR15664">
    <property type="entry name" value="C20ORF30 PROTEIN"/>
    <property type="match status" value="1"/>
</dbReference>
<gene>
    <name evidence="19" type="ORF">BQ4739_LOCUS10793</name>
</gene>
<protein>
    <recommendedName>
        <fullName evidence="17">Transmembrane protein 230</fullName>
    </recommendedName>
</protein>
<evidence type="ECO:0000256" key="6">
    <source>
        <dbReference type="ARBA" id="ARBA00004601"/>
    </source>
</evidence>
<keyword evidence="11 18" id="KW-1133">Transmembrane helix</keyword>
<dbReference type="InterPro" id="IPR044234">
    <property type="entry name" value="TMEM230"/>
</dbReference>
<evidence type="ECO:0000256" key="8">
    <source>
        <dbReference type="ARBA" id="ARBA00007743"/>
    </source>
</evidence>
<evidence type="ECO:0000313" key="19">
    <source>
        <dbReference type="EMBL" id="SZX70594.1"/>
    </source>
</evidence>
<evidence type="ECO:0000256" key="18">
    <source>
        <dbReference type="SAM" id="Phobius"/>
    </source>
</evidence>
<evidence type="ECO:0000256" key="11">
    <source>
        <dbReference type="ARBA" id="ARBA00022989"/>
    </source>
</evidence>
<evidence type="ECO:0000256" key="15">
    <source>
        <dbReference type="ARBA" id="ARBA00023329"/>
    </source>
</evidence>
<evidence type="ECO:0000256" key="1">
    <source>
        <dbReference type="ARBA" id="ARBA00004141"/>
    </source>
</evidence>
<comment type="function">
    <text evidence="16">Involved in trafficking and recycling of synaptic vesicles.</text>
</comment>
<dbReference type="Pfam" id="PF05915">
    <property type="entry name" value="TMEM_230_134"/>
    <property type="match status" value="1"/>
</dbReference>
<evidence type="ECO:0000256" key="14">
    <source>
        <dbReference type="ARBA" id="ARBA00023136"/>
    </source>
</evidence>
<dbReference type="GO" id="GO:0005769">
    <property type="term" value="C:early endosome"/>
    <property type="evidence" value="ECO:0007669"/>
    <property type="project" value="UniProtKB-SubCell"/>
</dbReference>
<feature type="transmembrane region" description="Helical" evidence="18">
    <location>
        <begin position="69"/>
        <end position="87"/>
    </location>
</feature>
<evidence type="ECO:0000256" key="16">
    <source>
        <dbReference type="ARBA" id="ARBA00024003"/>
    </source>
</evidence>
<evidence type="ECO:0000256" key="3">
    <source>
        <dbReference type="ARBA" id="ARBA00004234"/>
    </source>
</evidence>
<dbReference type="GO" id="GO:0055037">
    <property type="term" value="C:recycling endosome"/>
    <property type="evidence" value="ECO:0007669"/>
    <property type="project" value="UniProtKB-SubCell"/>
</dbReference>
<evidence type="ECO:0000256" key="10">
    <source>
        <dbReference type="ARBA" id="ARBA00022753"/>
    </source>
</evidence>
<reference evidence="19 20" key="1">
    <citation type="submission" date="2016-10" db="EMBL/GenBank/DDBJ databases">
        <authorList>
            <person name="Cai Z."/>
        </authorList>
    </citation>
    <scope>NUCLEOTIDE SEQUENCE [LARGE SCALE GENOMIC DNA]</scope>
</reference>
<dbReference type="GO" id="GO:0016020">
    <property type="term" value="C:membrane"/>
    <property type="evidence" value="ECO:0007669"/>
    <property type="project" value="UniProtKB-SubCell"/>
</dbReference>
<keyword evidence="20" id="KW-1185">Reference proteome</keyword>
<feature type="transmembrane region" description="Helical" evidence="18">
    <location>
        <begin position="41"/>
        <end position="63"/>
    </location>
</feature>
<evidence type="ECO:0000256" key="12">
    <source>
        <dbReference type="ARBA" id="ARBA00023018"/>
    </source>
</evidence>
<dbReference type="PANTHER" id="PTHR15664:SF6">
    <property type="entry name" value="TRANSMEMBRANE PROTEIN 230"/>
    <property type="match status" value="1"/>
</dbReference>
<evidence type="ECO:0000256" key="5">
    <source>
        <dbReference type="ARBA" id="ARBA00004419"/>
    </source>
</evidence>
<evidence type="ECO:0000256" key="13">
    <source>
        <dbReference type="ARBA" id="ARBA00023034"/>
    </source>
</evidence>
<keyword evidence="13" id="KW-0333">Golgi apparatus</keyword>
<sequence>MRSGSVSQGRGLLDYRDYKASTSWDDVMFDEERAKKPWKKVALAVFLCLAGAIMLTTGIVIWYKGPGEGSATALLVLGSICFIPGFYHVRIAYLAWKGVQGYSLDAIPDL</sequence>
<dbReference type="GO" id="GO:0005776">
    <property type="term" value="C:autophagosome"/>
    <property type="evidence" value="ECO:0007669"/>
    <property type="project" value="UniProtKB-SubCell"/>
</dbReference>
<name>A0A383W0N1_TETOB</name>
<keyword evidence="14 18" id="KW-0472">Membrane</keyword>
<dbReference type="GO" id="GO:0005794">
    <property type="term" value="C:Golgi apparatus"/>
    <property type="evidence" value="ECO:0007669"/>
    <property type="project" value="UniProtKB-SubCell"/>
</dbReference>
<dbReference type="EMBL" id="FNXT01000994">
    <property type="protein sequence ID" value="SZX70594.1"/>
    <property type="molecule type" value="Genomic_DNA"/>
</dbReference>
<dbReference type="InterPro" id="IPR008590">
    <property type="entry name" value="TMEM_230/134"/>
</dbReference>
<dbReference type="STRING" id="3088.A0A383W0N1"/>
<dbReference type="GO" id="GO:0005770">
    <property type="term" value="C:late endosome"/>
    <property type="evidence" value="ECO:0007669"/>
    <property type="project" value="UniProtKB-SubCell"/>
</dbReference>
<evidence type="ECO:0000313" key="20">
    <source>
        <dbReference type="Proteomes" id="UP000256970"/>
    </source>
</evidence>
<accession>A0A383W0N1</accession>
<keyword evidence="9 18" id="KW-0812">Transmembrane</keyword>
<keyword evidence="10" id="KW-0967">Endosome</keyword>
<evidence type="ECO:0000256" key="9">
    <source>
        <dbReference type="ARBA" id="ARBA00022692"/>
    </source>
</evidence>
<organism evidence="19 20">
    <name type="scientific">Tetradesmus obliquus</name>
    <name type="common">Green alga</name>
    <name type="synonym">Acutodesmus obliquus</name>
    <dbReference type="NCBI Taxonomy" id="3088"/>
    <lineage>
        <taxon>Eukaryota</taxon>
        <taxon>Viridiplantae</taxon>
        <taxon>Chlorophyta</taxon>
        <taxon>core chlorophytes</taxon>
        <taxon>Chlorophyceae</taxon>
        <taxon>CS clade</taxon>
        <taxon>Sphaeropleales</taxon>
        <taxon>Scenedesmaceae</taxon>
        <taxon>Tetradesmus</taxon>
    </lineage>
</organism>
<comment type="subcellular location">
    <subcellularLocation>
        <location evidence="5">Cytoplasmic vesicle</location>
        <location evidence="5">Autophagosome</location>
    </subcellularLocation>
    <subcellularLocation>
        <location evidence="3">Cytoplasmic vesicle</location>
        <location evidence="3">Secretory vesicle</location>
        <location evidence="3">Synaptic vesicle</location>
    </subcellularLocation>
    <subcellularLocation>
        <location evidence="4">Early endosome</location>
    </subcellularLocation>
    <subcellularLocation>
        <location evidence="6">Golgi apparatus</location>
        <location evidence="6">trans-Golgi network</location>
    </subcellularLocation>
    <subcellularLocation>
        <location evidence="7">Late endosome</location>
    </subcellularLocation>
    <subcellularLocation>
        <location evidence="1">Membrane</location>
        <topology evidence="1">Multi-pass membrane protein</topology>
    </subcellularLocation>
    <subcellularLocation>
        <location evidence="2">Recycling endosome</location>
    </subcellularLocation>
</comment>
<dbReference type="AlphaFoldDB" id="A0A383W0N1"/>
<dbReference type="Proteomes" id="UP000256970">
    <property type="component" value="Unassembled WGS sequence"/>
</dbReference>
<keyword evidence="12" id="KW-0770">Synapse</keyword>
<evidence type="ECO:0000256" key="7">
    <source>
        <dbReference type="ARBA" id="ARBA00004603"/>
    </source>
</evidence>
<evidence type="ECO:0000256" key="17">
    <source>
        <dbReference type="ARBA" id="ARBA00024088"/>
    </source>
</evidence>
<proteinExistence type="inferred from homology"/>
<keyword evidence="15" id="KW-0968">Cytoplasmic vesicle</keyword>